<dbReference type="PANTHER" id="PTHR30137">
    <property type="entry name" value="LUCIFERASE-LIKE MONOOXYGENASE"/>
    <property type="match status" value="1"/>
</dbReference>
<dbReference type="EMBL" id="BNCD01000002">
    <property type="protein sequence ID" value="GHH71986.1"/>
    <property type="molecule type" value="Genomic_DNA"/>
</dbReference>
<organism evidence="2 3">
    <name type="scientific">Streptomyces sulfonofaciens</name>
    <dbReference type="NCBI Taxonomy" id="68272"/>
    <lineage>
        <taxon>Bacteria</taxon>
        <taxon>Bacillati</taxon>
        <taxon>Actinomycetota</taxon>
        <taxon>Actinomycetes</taxon>
        <taxon>Kitasatosporales</taxon>
        <taxon>Streptomycetaceae</taxon>
        <taxon>Streptomyces</taxon>
    </lineage>
</organism>
<reference evidence="2" key="2">
    <citation type="submission" date="2020-09" db="EMBL/GenBank/DDBJ databases">
        <authorList>
            <person name="Sun Q."/>
            <person name="Ohkuma M."/>
        </authorList>
    </citation>
    <scope>NUCLEOTIDE SEQUENCE</scope>
    <source>
        <strain evidence="2">JCM 5069</strain>
    </source>
</reference>
<dbReference type="InterPro" id="IPR019922">
    <property type="entry name" value="Lucif-like_OxRdatse_MSMEG_4141"/>
</dbReference>
<accession>A0A919FU30</accession>
<dbReference type="Gene3D" id="3.20.20.30">
    <property type="entry name" value="Luciferase-like domain"/>
    <property type="match status" value="1"/>
</dbReference>
<evidence type="ECO:0000313" key="3">
    <source>
        <dbReference type="Proteomes" id="UP000603708"/>
    </source>
</evidence>
<dbReference type="InterPro" id="IPR050766">
    <property type="entry name" value="Bact_Lucif_Oxidored"/>
</dbReference>
<dbReference type="InterPro" id="IPR011251">
    <property type="entry name" value="Luciferase-like_dom"/>
</dbReference>
<evidence type="ECO:0000259" key="1">
    <source>
        <dbReference type="Pfam" id="PF00296"/>
    </source>
</evidence>
<evidence type="ECO:0000313" key="2">
    <source>
        <dbReference type="EMBL" id="GHH71986.1"/>
    </source>
</evidence>
<reference evidence="2" key="1">
    <citation type="journal article" date="2014" name="Int. J. Syst. Evol. Microbiol.">
        <title>Complete genome sequence of Corynebacterium casei LMG S-19264T (=DSM 44701T), isolated from a smear-ripened cheese.</title>
        <authorList>
            <consortium name="US DOE Joint Genome Institute (JGI-PGF)"/>
            <person name="Walter F."/>
            <person name="Albersmeier A."/>
            <person name="Kalinowski J."/>
            <person name="Ruckert C."/>
        </authorList>
    </citation>
    <scope>NUCLEOTIDE SEQUENCE</scope>
    <source>
        <strain evidence="2">JCM 5069</strain>
    </source>
</reference>
<dbReference type="GO" id="GO:0005829">
    <property type="term" value="C:cytosol"/>
    <property type="evidence" value="ECO:0007669"/>
    <property type="project" value="TreeGrafter"/>
</dbReference>
<dbReference type="PANTHER" id="PTHR30137:SF18">
    <property type="entry name" value="CONSERVED PROTEIN"/>
    <property type="match status" value="1"/>
</dbReference>
<gene>
    <name evidence="2" type="ORF">GCM10018793_08270</name>
</gene>
<protein>
    <submittedName>
        <fullName evidence="2">LLM class F420-dependent oxidoreductase</fullName>
    </submittedName>
</protein>
<keyword evidence="3" id="KW-1185">Reference proteome</keyword>
<dbReference type="Proteomes" id="UP000603708">
    <property type="component" value="Unassembled WGS sequence"/>
</dbReference>
<dbReference type="GO" id="GO:0016705">
    <property type="term" value="F:oxidoreductase activity, acting on paired donors, with incorporation or reduction of molecular oxygen"/>
    <property type="evidence" value="ECO:0007669"/>
    <property type="project" value="InterPro"/>
</dbReference>
<dbReference type="SUPFAM" id="SSF51679">
    <property type="entry name" value="Bacterial luciferase-like"/>
    <property type="match status" value="1"/>
</dbReference>
<comment type="caution">
    <text evidence="2">The sequence shown here is derived from an EMBL/GenBank/DDBJ whole genome shotgun (WGS) entry which is preliminary data.</text>
</comment>
<dbReference type="InterPro" id="IPR036661">
    <property type="entry name" value="Luciferase-like_sf"/>
</dbReference>
<dbReference type="AlphaFoldDB" id="A0A919FU30"/>
<dbReference type="NCBIfam" id="TIGR03620">
    <property type="entry name" value="F420_MSMEG_4141"/>
    <property type="match status" value="1"/>
</dbReference>
<feature type="domain" description="Luciferase-like" evidence="1">
    <location>
        <begin position="38"/>
        <end position="273"/>
    </location>
</feature>
<sequence length="304" mass="32161">MTGALAGRSMSSDTHQLFGRIGIWSPSLKIADADPAQRGAVTDAVAELDELGYGTVWVGGNPTMADAAAIVDAAPRITVATGILSIWEHAAQDVAAQVAQVEERAPGRFVLGLGVSHSVLAPQYAKPYSHMVAYLDALDAAERPVPQERRVLAALGPRMLALSAERSRGAHPYLVTAEHVGQARETLGPDALLAPELKVVLEPDLEKARAIARQTLAMYLRMPNYTSNLLRLGFEEHDFGDGGSNRLLDALFALGGVEQAKARVDAFIAAGADHVALQALAGDGRGAALPLPEWRELSAALSLR</sequence>
<dbReference type="Pfam" id="PF00296">
    <property type="entry name" value="Bac_luciferase"/>
    <property type="match status" value="1"/>
</dbReference>
<name>A0A919FU30_9ACTN</name>
<proteinExistence type="predicted"/>